<proteinExistence type="predicted"/>
<dbReference type="EMBL" id="ABKX01000009">
    <property type="protein sequence ID" value="EDS90900.1"/>
    <property type="molecule type" value="Genomic_DNA"/>
</dbReference>
<sequence length="42" mass="4557">MVHSELRQFLALWFAALSGQALLPLQAFTIMPLSLSGAINLS</sequence>
<organism evidence="1 2">
    <name type="scientific">Escherichia albertii (strain TW07627)</name>
    <dbReference type="NCBI Taxonomy" id="502347"/>
    <lineage>
        <taxon>Bacteria</taxon>
        <taxon>Pseudomonadati</taxon>
        <taxon>Pseudomonadota</taxon>
        <taxon>Gammaproteobacteria</taxon>
        <taxon>Enterobacterales</taxon>
        <taxon>Enterobacteriaceae</taxon>
        <taxon>Escherichia</taxon>
    </lineage>
</organism>
<protein>
    <submittedName>
        <fullName evidence="1">Uncharacterized protein</fullName>
    </submittedName>
</protein>
<accession>A0ABC9NKV1</accession>
<gene>
    <name evidence="1" type="ORF">ESCAB7627_2002</name>
</gene>
<name>A0ABC9NKV1_ESCAT</name>
<evidence type="ECO:0000313" key="2">
    <source>
        <dbReference type="Proteomes" id="UP000003042"/>
    </source>
</evidence>
<evidence type="ECO:0000313" key="1">
    <source>
        <dbReference type="EMBL" id="EDS90900.1"/>
    </source>
</evidence>
<dbReference type="Proteomes" id="UP000003042">
    <property type="component" value="Unassembled WGS sequence"/>
</dbReference>
<comment type="caution">
    <text evidence="1">The sequence shown here is derived from an EMBL/GenBank/DDBJ whole genome shotgun (WGS) entry which is preliminary data.</text>
</comment>
<reference evidence="1 2" key="1">
    <citation type="submission" date="2008-02" db="EMBL/GenBank/DDBJ databases">
        <title>Annotation of Escherichia albertii TW07627.</title>
        <authorList>
            <person name="Sutton G."/>
            <person name="Whittam T.S."/>
            <person name="Sebastian Y."/>
        </authorList>
    </citation>
    <scope>NUCLEOTIDE SEQUENCE [LARGE SCALE GENOMIC DNA]</scope>
    <source>
        <strain evidence="1 2">TW07627</strain>
    </source>
</reference>
<dbReference type="AlphaFoldDB" id="A0ABC9NKV1"/>